<name>A0ABT0HUS2_9BACT</name>
<dbReference type="InterPro" id="IPR056510">
    <property type="entry name" value="WapI"/>
</dbReference>
<reference evidence="1 2" key="1">
    <citation type="submission" date="2022-04" db="EMBL/GenBank/DDBJ databases">
        <title>Spirosoma sp. strain RP8 genome sequencing and assembly.</title>
        <authorList>
            <person name="Jung Y."/>
        </authorList>
    </citation>
    <scope>NUCLEOTIDE SEQUENCE [LARGE SCALE GENOMIC DNA]</scope>
    <source>
        <strain evidence="1 2">RP8</strain>
    </source>
</reference>
<evidence type="ECO:0000313" key="1">
    <source>
        <dbReference type="EMBL" id="MCK8495926.1"/>
    </source>
</evidence>
<evidence type="ECO:0008006" key="3">
    <source>
        <dbReference type="Google" id="ProtNLM"/>
    </source>
</evidence>
<keyword evidence="2" id="KW-1185">Reference proteome</keyword>
<comment type="caution">
    <text evidence="1">The sequence shown here is derived from an EMBL/GenBank/DDBJ whole genome shotgun (WGS) entry which is preliminary data.</text>
</comment>
<dbReference type="Pfam" id="PF24716">
    <property type="entry name" value="WapI"/>
    <property type="match status" value="1"/>
</dbReference>
<gene>
    <name evidence="1" type="ORF">M0L20_28935</name>
</gene>
<protein>
    <recommendedName>
        <fullName evidence="3">DUF2267 domain-containing protein</fullName>
    </recommendedName>
</protein>
<dbReference type="Proteomes" id="UP001202180">
    <property type="component" value="Unassembled WGS sequence"/>
</dbReference>
<proteinExistence type="predicted"/>
<accession>A0ABT0HUS2</accession>
<organism evidence="1 2">
    <name type="scientific">Spirosoma liriopis</name>
    <dbReference type="NCBI Taxonomy" id="2937440"/>
    <lineage>
        <taxon>Bacteria</taxon>
        <taxon>Pseudomonadati</taxon>
        <taxon>Bacteroidota</taxon>
        <taxon>Cytophagia</taxon>
        <taxon>Cytophagales</taxon>
        <taxon>Cytophagaceae</taxon>
        <taxon>Spirosoma</taxon>
    </lineage>
</organism>
<dbReference type="EMBL" id="JALPRF010000013">
    <property type="protein sequence ID" value="MCK8495926.1"/>
    <property type="molecule type" value="Genomic_DNA"/>
</dbReference>
<sequence>MFYTSKSSFNLEVINYESPRGGPTLEDKNLLLTCLQLVDKNRRWETIAPILHTWEVKHLIGWLSDILGSRDVPNKLSFSEPCLVIQLTECSPQKDRFCFRFLLSYEATPPWWAMPLDDPYPLIIECNRTSIAEAIGHLSSQLALFPIRN</sequence>
<dbReference type="RefSeq" id="WP_232562100.1">
    <property type="nucleotide sequence ID" value="NZ_JALPRF010000013.1"/>
</dbReference>
<evidence type="ECO:0000313" key="2">
    <source>
        <dbReference type="Proteomes" id="UP001202180"/>
    </source>
</evidence>